<name>A0A9P8QHE3_WICPI</name>
<organism evidence="1 2">
    <name type="scientific">Wickerhamomyces pijperi</name>
    <name type="common">Yeast</name>
    <name type="synonym">Pichia pijperi</name>
    <dbReference type="NCBI Taxonomy" id="599730"/>
    <lineage>
        <taxon>Eukaryota</taxon>
        <taxon>Fungi</taxon>
        <taxon>Dikarya</taxon>
        <taxon>Ascomycota</taxon>
        <taxon>Saccharomycotina</taxon>
        <taxon>Saccharomycetes</taxon>
        <taxon>Phaffomycetales</taxon>
        <taxon>Wickerhamomycetaceae</taxon>
        <taxon>Wickerhamomyces</taxon>
    </lineage>
</organism>
<keyword evidence="2" id="KW-1185">Reference proteome</keyword>
<gene>
    <name evidence="1" type="ORF">WICPIJ_000208</name>
</gene>
<sequence length="72" mass="8074">ILQIINYPHRNSNFVSSSGLALEAGEYNGPNGSWLEPVLFIDHEFKVDDIVILFPRLKLYTDPQRSSTVLAG</sequence>
<dbReference type="Proteomes" id="UP000774326">
    <property type="component" value="Unassembled WGS sequence"/>
</dbReference>
<dbReference type="EMBL" id="JAEUBG010000138">
    <property type="protein sequence ID" value="KAH3688810.1"/>
    <property type="molecule type" value="Genomic_DNA"/>
</dbReference>
<evidence type="ECO:0000313" key="1">
    <source>
        <dbReference type="EMBL" id="KAH3688810.1"/>
    </source>
</evidence>
<dbReference type="AlphaFoldDB" id="A0A9P8QHE3"/>
<proteinExistence type="predicted"/>
<reference evidence="1" key="1">
    <citation type="journal article" date="2021" name="Open Biol.">
        <title>Shared evolutionary footprints suggest mitochondrial oxidative damage underlies multiple complex I losses in fungi.</title>
        <authorList>
            <person name="Schikora-Tamarit M.A."/>
            <person name="Marcet-Houben M."/>
            <person name="Nosek J."/>
            <person name="Gabaldon T."/>
        </authorList>
    </citation>
    <scope>NUCLEOTIDE SEQUENCE</scope>
    <source>
        <strain evidence="1">CBS2887</strain>
    </source>
</reference>
<reference evidence="1" key="2">
    <citation type="submission" date="2021-01" db="EMBL/GenBank/DDBJ databases">
        <authorList>
            <person name="Schikora-Tamarit M.A."/>
        </authorList>
    </citation>
    <scope>NUCLEOTIDE SEQUENCE</scope>
    <source>
        <strain evidence="1">CBS2887</strain>
    </source>
</reference>
<protein>
    <submittedName>
        <fullName evidence="1">Uncharacterized protein</fullName>
    </submittedName>
</protein>
<comment type="caution">
    <text evidence="1">The sequence shown here is derived from an EMBL/GenBank/DDBJ whole genome shotgun (WGS) entry which is preliminary data.</text>
</comment>
<evidence type="ECO:0000313" key="2">
    <source>
        <dbReference type="Proteomes" id="UP000774326"/>
    </source>
</evidence>
<feature type="non-terminal residue" evidence="1">
    <location>
        <position position="1"/>
    </location>
</feature>
<accession>A0A9P8QHE3</accession>